<proteinExistence type="predicted"/>
<evidence type="ECO:0000256" key="4">
    <source>
        <dbReference type="PROSITE-ProRule" id="PRU00335"/>
    </source>
</evidence>
<feature type="DNA-binding region" description="H-T-H motif" evidence="4">
    <location>
        <begin position="45"/>
        <end position="64"/>
    </location>
</feature>
<evidence type="ECO:0000256" key="1">
    <source>
        <dbReference type="ARBA" id="ARBA00023015"/>
    </source>
</evidence>
<dbReference type="Pfam" id="PF00440">
    <property type="entry name" value="TetR_N"/>
    <property type="match status" value="1"/>
</dbReference>
<evidence type="ECO:0000313" key="7">
    <source>
        <dbReference type="EMBL" id="GAA4781197.1"/>
    </source>
</evidence>
<evidence type="ECO:0000256" key="3">
    <source>
        <dbReference type="ARBA" id="ARBA00023163"/>
    </source>
</evidence>
<dbReference type="InterPro" id="IPR001647">
    <property type="entry name" value="HTH_TetR"/>
</dbReference>
<dbReference type="SUPFAM" id="SSF46689">
    <property type="entry name" value="Homeodomain-like"/>
    <property type="match status" value="1"/>
</dbReference>
<evidence type="ECO:0000256" key="5">
    <source>
        <dbReference type="SAM" id="MobiDB-lite"/>
    </source>
</evidence>
<dbReference type="InterPro" id="IPR009057">
    <property type="entry name" value="Homeodomain-like_sf"/>
</dbReference>
<keyword evidence="8" id="KW-1185">Reference proteome</keyword>
<dbReference type="EMBL" id="BAABHO010000007">
    <property type="protein sequence ID" value="GAA4781197.1"/>
    <property type="molecule type" value="Genomic_DNA"/>
</dbReference>
<organism evidence="7 8">
    <name type="scientific">Actinomycetospora chlora</name>
    <dbReference type="NCBI Taxonomy" id="663608"/>
    <lineage>
        <taxon>Bacteria</taxon>
        <taxon>Bacillati</taxon>
        <taxon>Actinomycetota</taxon>
        <taxon>Actinomycetes</taxon>
        <taxon>Pseudonocardiales</taxon>
        <taxon>Pseudonocardiaceae</taxon>
        <taxon>Actinomycetospora</taxon>
    </lineage>
</organism>
<reference evidence="8" key="1">
    <citation type="journal article" date="2019" name="Int. J. Syst. Evol. Microbiol.">
        <title>The Global Catalogue of Microorganisms (GCM) 10K type strain sequencing project: providing services to taxonomists for standard genome sequencing and annotation.</title>
        <authorList>
            <consortium name="The Broad Institute Genomics Platform"/>
            <consortium name="The Broad Institute Genome Sequencing Center for Infectious Disease"/>
            <person name="Wu L."/>
            <person name="Ma J."/>
        </authorList>
    </citation>
    <scope>NUCLEOTIDE SEQUENCE [LARGE SCALE GENOMIC DNA]</scope>
    <source>
        <strain evidence="8">JCM 17979</strain>
    </source>
</reference>
<dbReference type="PANTHER" id="PTHR30055:SF238">
    <property type="entry name" value="MYCOFACTOCIN BIOSYNTHESIS TRANSCRIPTIONAL REGULATOR MFTR-RELATED"/>
    <property type="match status" value="1"/>
</dbReference>
<dbReference type="Gene3D" id="1.10.357.10">
    <property type="entry name" value="Tetracycline Repressor, domain 2"/>
    <property type="match status" value="1"/>
</dbReference>
<sequence length="206" mass="22832">MQKAVSEQLHPGAERVKGHGGPTTRDVLYEAAAALFVERGYEDTTMADIAERAGTSRRTAFNHFPSKGDIPMLWTRRMADVAVEVITGSTGDPAPRRIRDYFRLISRLVEAEPELTRQMMLGWTAAVGPIRYESSLLADLRPLLREGQERGDVRTDVDVAEAARTLSDVYMGVVFRWVRDPEALGSFQDVADGGIELVLSAVRARD</sequence>
<gene>
    <name evidence="7" type="ORF">GCM10023200_13120</name>
</gene>
<name>A0ABP9AHF7_9PSEU</name>
<feature type="region of interest" description="Disordered" evidence="5">
    <location>
        <begin position="1"/>
        <end position="22"/>
    </location>
</feature>
<dbReference type="InterPro" id="IPR050109">
    <property type="entry name" value="HTH-type_TetR-like_transc_reg"/>
</dbReference>
<dbReference type="Proteomes" id="UP001500928">
    <property type="component" value="Unassembled WGS sequence"/>
</dbReference>
<keyword evidence="3" id="KW-0804">Transcription</keyword>
<protein>
    <submittedName>
        <fullName evidence="7">TetR/AcrR family transcriptional regulator</fullName>
    </submittedName>
</protein>
<keyword evidence="2 4" id="KW-0238">DNA-binding</keyword>
<dbReference type="PRINTS" id="PR00455">
    <property type="entry name" value="HTHTETR"/>
</dbReference>
<evidence type="ECO:0000259" key="6">
    <source>
        <dbReference type="PROSITE" id="PS50977"/>
    </source>
</evidence>
<dbReference type="SUPFAM" id="SSF48498">
    <property type="entry name" value="Tetracyclin repressor-like, C-terminal domain"/>
    <property type="match status" value="1"/>
</dbReference>
<accession>A0ABP9AHF7</accession>
<keyword evidence="1" id="KW-0805">Transcription regulation</keyword>
<dbReference type="InterPro" id="IPR036271">
    <property type="entry name" value="Tet_transcr_reg_TetR-rel_C_sf"/>
</dbReference>
<comment type="caution">
    <text evidence="7">The sequence shown here is derived from an EMBL/GenBank/DDBJ whole genome shotgun (WGS) entry which is preliminary data.</text>
</comment>
<feature type="domain" description="HTH tetR-type" evidence="6">
    <location>
        <begin position="22"/>
        <end position="82"/>
    </location>
</feature>
<dbReference type="PANTHER" id="PTHR30055">
    <property type="entry name" value="HTH-TYPE TRANSCRIPTIONAL REGULATOR RUTR"/>
    <property type="match status" value="1"/>
</dbReference>
<dbReference type="PROSITE" id="PS50977">
    <property type="entry name" value="HTH_TETR_2"/>
    <property type="match status" value="1"/>
</dbReference>
<evidence type="ECO:0000313" key="8">
    <source>
        <dbReference type="Proteomes" id="UP001500928"/>
    </source>
</evidence>
<evidence type="ECO:0000256" key="2">
    <source>
        <dbReference type="ARBA" id="ARBA00023125"/>
    </source>
</evidence>